<reference evidence="3 4" key="1">
    <citation type="submission" date="2020-02" db="EMBL/GenBank/DDBJ databases">
        <title>Whole-genome analyses of novel actinobacteria.</title>
        <authorList>
            <person name="Sahin N."/>
            <person name="Tokatli A."/>
        </authorList>
    </citation>
    <scope>NUCLEOTIDE SEQUENCE [LARGE SCALE GENOMIC DNA]</scope>
    <source>
        <strain evidence="3 4">YC419</strain>
    </source>
</reference>
<dbReference type="Gene3D" id="3.40.50.980">
    <property type="match status" value="1"/>
</dbReference>
<evidence type="ECO:0000259" key="2">
    <source>
        <dbReference type="Pfam" id="PF00501"/>
    </source>
</evidence>
<evidence type="ECO:0000256" key="1">
    <source>
        <dbReference type="SAM" id="MobiDB-lite"/>
    </source>
</evidence>
<name>A0ABX0E5B8_9ACTN</name>
<keyword evidence="4" id="KW-1185">Reference proteome</keyword>
<dbReference type="PANTHER" id="PTHR45527">
    <property type="entry name" value="NONRIBOSOMAL PEPTIDE SYNTHETASE"/>
    <property type="match status" value="1"/>
</dbReference>
<dbReference type="EMBL" id="JAAKZX010000405">
    <property type="protein sequence ID" value="NGO49391.1"/>
    <property type="molecule type" value="Genomic_DNA"/>
</dbReference>
<dbReference type="PANTHER" id="PTHR45527:SF1">
    <property type="entry name" value="FATTY ACID SYNTHASE"/>
    <property type="match status" value="1"/>
</dbReference>
<accession>A0ABX0E5B8</accession>
<dbReference type="Pfam" id="PF00501">
    <property type="entry name" value="AMP-binding"/>
    <property type="match status" value="1"/>
</dbReference>
<evidence type="ECO:0000313" key="3">
    <source>
        <dbReference type="EMBL" id="NGO49391.1"/>
    </source>
</evidence>
<feature type="domain" description="AMP-dependent synthetase/ligase" evidence="2">
    <location>
        <begin position="280"/>
        <end position="383"/>
    </location>
</feature>
<feature type="region of interest" description="Disordered" evidence="1">
    <location>
        <begin position="64"/>
        <end position="89"/>
    </location>
</feature>
<dbReference type="Gene3D" id="3.30.559.30">
    <property type="entry name" value="Nonribosomal peptide synthetase, condensation domain"/>
    <property type="match status" value="1"/>
</dbReference>
<comment type="caution">
    <text evidence="3">The sequence shown here is derived from an EMBL/GenBank/DDBJ whole genome shotgun (WGS) entry which is preliminary data.</text>
</comment>
<dbReference type="SUPFAM" id="SSF56801">
    <property type="entry name" value="Acetyl-CoA synthetase-like"/>
    <property type="match status" value="1"/>
</dbReference>
<proteinExistence type="predicted"/>
<feature type="non-terminal residue" evidence="3">
    <location>
        <position position="409"/>
    </location>
</feature>
<gene>
    <name evidence="3" type="ORF">G6048_47490</name>
</gene>
<protein>
    <submittedName>
        <fullName evidence="3">AMP-binding protein</fullName>
    </submittedName>
</protein>
<dbReference type="Proteomes" id="UP001518140">
    <property type="component" value="Unassembled WGS sequence"/>
</dbReference>
<dbReference type="InterPro" id="IPR000873">
    <property type="entry name" value="AMP-dep_synth/lig_dom"/>
</dbReference>
<organism evidence="3 4">
    <name type="scientific">Streptomyces ureilyticus</name>
    <dbReference type="NCBI Taxonomy" id="1775131"/>
    <lineage>
        <taxon>Bacteria</taxon>
        <taxon>Bacillati</taxon>
        <taxon>Actinomycetota</taxon>
        <taxon>Actinomycetes</taxon>
        <taxon>Kitasatosporales</taxon>
        <taxon>Streptomycetaceae</taxon>
        <taxon>Streptomyces</taxon>
    </lineage>
</organism>
<sequence>MWIEDVPVPSSHPLAEHRRSAELARPAKDLRRVLLRYTDGSCDLIVVAHRNRWGSTALTGLTATETAASAPGRETSGHRGGTPQTPVSAPAVTPVPVPAWGLPGDDTAVHCHTVPLDEVGDEAGWLTALYVTLRRYEPGTTPVIGTDHGTFSCEPAPTLGELKPTPTDGSPLTGLLFTDGFLPDEYTACLAPSFPLTISVIRDSRGTHLRCDHLGGHISPEIATQFTRHLTHIHHQLLHSPHIPLTDVELLDTAERTRIAALGKPPRSLTTTPTTIPDAFARVAATNFDRIALTDGATSLTFSELDARSAKLAQGLRARGVTPGDRVGVCLERTAELVVTLLAVLKAGAAYVPVDPAYPAERLAHTAQDAGLGVVITRLAEFPAAARRRTSPWPPRAWAAPARSSPASG</sequence>
<evidence type="ECO:0000313" key="4">
    <source>
        <dbReference type="Proteomes" id="UP001518140"/>
    </source>
</evidence>